<proteinExistence type="predicted"/>
<dbReference type="Proteomes" id="UP000762676">
    <property type="component" value="Unassembled WGS sequence"/>
</dbReference>
<protein>
    <submittedName>
        <fullName evidence="1">Uncharacterized protein</fullName>
    </submittedName>
</protein>
<keyword evidence="2" id="KW-1185">Reference proteome</keyword>
<comment type="caution">
    <text evidence="1">The sequence shown here is derived from an EMBL/GenBank/DDBJ whole genome shotgun (WGS) entry which is preliminary data.</text>
</comment>
<reference evidence="1 2" key="1">
    <citation type="journal article" date="2021" name="Elife">
        <title>Chloroplast acquisition without the gene transfer in kleptoplastic sea slugs, Plakobranchus ocellatus.</title>
        <authorList>
            <person name="Maeda T."/>
            <person name="Takahashi S."/>
            <person name="Yoshida T."/>
            <person name="Shimamura S."/>
            <person name="Takaki Y."/>
            <person name="Nagai Y."/>
            <person name="Toyoda A."/>
            <person name="Suzuki Y."/>
            <person name="Arimoto A."/>
            <person name="Ishii H."/>
            <person name="Satoh N."/>
            <person name="Nishiyama T."/>
            <person name="Hasebe M."/>
            <person name="Maruyama T."/>
            <person name="Minagawa J."/>
            <person name="Obokata J."/>
            <person name="Shigenobu S."/>
        </authorList>
    </citation>
    <scope>NUCLEOTIDE SEQUENCE [LARGE SCALE GENOMIC DNA]</scope>
</reference>
<sequence>MSSLSRLSGSLNLERPVVQCITHRMWAGDVGHCWWAVTAHTLHAEPVLDMVASRGRSLEVQRWLRFGWLTRGLYAPPPPPYPLRSDSEAGRLGNSVQISWVTAGNAAL</sequence>
<evidence type="ECO:0000313" key="2">
    <source>
        <dbReference type="Proteomes" id="UP000762676"/>
    </source>
</evidence>
<name>A0AAV4FXB0_9GAST</name>
<dbReference type="AlphaFoldDB" id="A0AAV4FXB0"/>
<accession>A0AAV4FXB0</accession>
<gene>
    <name evidence="1" type="ORF">ElyMa_003977700</name>
</gene>
<evidence type="ECO:0000313" key="1">
    <source>
        <dbReference type="EMBL" id="GFR77754.1"/>
    </source>
</evidence>
<dbReference type="EMBL" id="BMAT01008090">
    <property type="protein sequence ID" value="GFR77754.1"/>
    <property type="molecule type" value="Genomic_DNA"/>
</dbReference>
<organism evidence="1 2">
    <name type="scientific">Elysia marginata</name>
    <dbReference type="NCBI Taxonomy" id="1093978"/>
    <lineage>
        <taxon>Eukaryota</taxon>
        <taxon>Metazoa</taxon>
        <taxon>Spiralia</taxon>
        <taxon>Lophotrochozoa</taxon>
        <taxon>Mollusca</taxon>
        <taxon>Gastropoda</taxon>
        <taxon>Heterobranchia</taxon>
        <taxon>Euthyneura</taxon>
        <taxon>Panpulmonata</taxon>
        <taxon>Sacoglossa</taxon>
        <taxon>Placobranchoidea</taxon>
        <taxon>Plakobranchidae</taxon>
        <taxon>Elysia</taxon>
    </lineage>
</organism>